<dbReference type="InterPro" id="IPR001466">
    <property type="entry name" value="Beta-lactam-related"/>
</dbReference>
<evidence type="ECO:0000313" key="2">
    <source>
        <dbReference type="EMBL" id="SNR99928.1"/>
    </source>
</evidence>
<proteinExistence type="predicted"/>
<name>A0A239AY78_9FLAO</name>
<dbReference type="PANTHER" id="PTHR46825">
    <property type="entry name" value="D-ALANYL-D-ALANINE-CARBOXYPEPTIDASE/ENDOPEPTIDASE AMPH"/>
    <property type="match status" value="1"/>
</dbReference>
<feature type="domain" description="Beta-lactamase-related" evidence="1">
    <location>
        <begin position="58"/>
        <end position="369"/>
    </location>
</feature>
<evidence type="ECO:0000313" key="3">
    <source>
        <dbReference type="Proteomes" id="UP000198379"/>
    </source>
</evidence>
<protein>
    <submittedName>
        <fullName evidence="2">CubicO group peptidase, beta-lactamase class C family</fullName>
    </submittedName>
</protein>
<dbReference type="Pfam" id="PF00144">
    <property type="entry name" value="Beta-lactamase"/>
    <property type="match status" value="1"/>
</dbReference>
<dbReference type="Gene3D" id="3.40.710.10">
    <property type="entry name" value="DD-peptidase/beta-lactamase superfamily"/>
    <property type="match status" value="1"/>
</dbReference>
<keyword evidence="3" id="KW-1185">Reference proteome</keyword>
<dbReference type="InterPro" id="IPR012338">
    <property type="entry name" value="Beta-lactam/transpept-like"/>
</dbReference>
<dbReference type="SUPFAM" id="SSF56601">
    <property type="entry name" value="beta-lactamase/transpeptidase-like"/>
    <property type="match status" value="1"/>
</dbReference>
<gene>
    <name evidence="2" type="ORF">SAMN06265376_105180</name>
</gene>
<sequence length="481" mass="54009">MRIPYILTALFVLLNSYVSQSQEDQKQLEERIARIENGLQSNLQIQYGDSISIQYYTIEDRMKELNIPGLSIAVMNNGVIEWAKGYGIADSTENRKVTTETLFQAGSISKPVAATRIHQLVEKGVINLDTDVNKYLSSWKVPDNEFTKTKKVTPRGLLTHAAGLTVHGFPGYTRSDAIPSVVDILDGKGNTGPVEVFRVPGEGWKYSGGGYTIMQLMITDIEQTEFSDIMQEQVLDPLGMTNSTYSNPLPKQYHALAATGHYADGTSVEGKWHVYPEMAAAGLWTTPSQLVLWTKEIQETLQTQKDGFLKAQTINDMLTEYRGNQGLGPYVLEHTFGHGGADEGFRADLRAWKEQPISVAMMSNSDNGSAIMQEIFLSIAKEYNLPDVYPRKRVFNKQSQKELERFIGNYNFPNNGDAIIKIKDNGLEFNGDIFQGPGVFLLPETDSLFFNQETGTYYEFEFENDTVISVQFSRYKAKKIK</sequence>
<dbReference type="RefSeq" id="WP_089372436.1">
    <property type="nucleotide sequence ID" value="NZ_BMEP01000006.1"/>
</dbReference>
<dbReference type="Proteomes" id="UP000198379">
    <property type="component" value="Unassembled WGS sequence"/>
</dbReference>
<dbReference type="AlphaFoldDB" id="A0A239AY78"/>
<dbReference type="InterPro" id="IPR050491">
    <property type="entry name" value="AmpC-like"/>
</dbReference>
<accession>A0A239AY78</accession>
<evidence type="ECO:0000259" key="1">
    <source>
        <dbReference type="Pfam" id="PF00144"/>
    </source>
</evidence>
<dbReference type="EMBL" id="FZNY01000005">
    <property type="protein sequence ID" value="SNR99928.1"/>
    <property type="molecule type" value="Genomic_DNA"/>
</dbReference>
<dbReference type="PANTHER" id="PTHR46825:SF12">
    <property type="entry name" value="PENICILLIN-BINDING PROTEIN 4"/>
    <property type="match status" value="1"/>
</dbReference>
<dbReference type="OrthoDB" id="9797709at2"/>
<organism evidence="2 3">
    <name type="scientific">Dokdonia pacifica</name>
    <dbReference type="NCBI Taxonomy" id="1627892"/>
    <lineage>
        <taxon>Bacteria</taxon>
        <taxon>Pseudomonadati</taxon>
        <taxon>Bacteroidota</taxon>
        <taxon>Flavobacteriia</taxon>
        <taxon>Flavobacteriales</taxon>
        <taxon>Flavobacteriaceae</taxon>
        <taxon>Dokdonia</taxon>
    </lineage>
</organism>
<reference evidence="2 3" key="1">
    <citation type="submission" date="2017-06" db="EMBL/GenBank/DDBJ databases">
        <authorList>
            <person name="Kim H.J."/>
            <person name="Triplett B.A."/>
        </authorList>
    </citation>
    <scope>NUCLEOTIDE SEQUENCE [LARGE SCALE GENOMIC DNA]</scope>
    <source>
        <strain evidence="2 3">DSM 25597</strain>
    </source>
</reference>